<dbReference type="Proteomes" id="UP000558688">
    <property type="component" value="Unassembled WGS sequence"/>
</dbReference>
<dbReference type="EMBL" id="JAAFOW010000932">
    <property type="protein sequence ID" value="KAF5263312.1"/>
    <property type="molecule type" value="Genomic_DNA"/>
</dbReference>
<name>A0A8H5AF19_FUSOX</name>
<sequence>MASSEEAGLGSPKDVLSNMSPEARKDVYNKMLVASGPVFVFQESASRPVEFFVPGKPTQWPALALAKCREYNEQETDAVFYGSNHFHLVDTTTRRETSILQAFLVSLTSTHTRLLSHISLSFPALEAVQGRPEALGLQQDGMRSLKLLQDYCSNLKTLEFYVHNGNAFGLVEEAPSNLQSLHEALSQVDAQLKALSSLKRIVIRYYHDRPTPGVMQLMQDLEWIVLMGDKEVPR</sequence>
<gene>
    <name evidence="1" type="ORF">FOXYS1_5941</name>
</gene>
<reference evidence="1" key="1">
    <citation type="submission" date="2020-02" db="EMBL/GenBank/DDBJ databases">
        <title>Identification and distribution of gene clusters putatively required for synthesis of sphingolipid metabolism inhibitors in phylogenetically diverse species of the filamentous fungus Fusarium.</title>
        <authorList>
            <person name="Kim H.-S."/>
            <person name="Busman M."/>
            <person name="Brown D.W."/>
            <person name="Divon H."/>
            <person name="Uhlig S."/>
            <person name="Proctor R.H."/>
        </authorList>
    </citation>
    <scope>NUCLEOTIDE SEQUENCE [LARGE SCALE GENOMIC DNA]</scope>
    <source>
        <strain evidence="1">NRRL 39464</strain>
    </source>
</reference>
<evidence type="ECO:0000313" key="2">
    <source>
        <dbReference type="Proteomes" id="UP000558688"/>
    </source>
</evidence>
<accession>A0A8H5AF19</accession>
<organism evidence="1 2">
    <name type="scientific">Fusarium oxysporum</name>
    <name type="common">Fusarium vascular wilt</name>
    <dbReference type="NCBI Taxonomy" id="5507"/>
    <lineage>
        <taxon>Eukaryota</taxon>
        <taxon>Fungi</taxon>
        <taxon>Dikarya</taxon>
        <taxon>Ascomycota</taxon>
        <taxon>Pezizomycotina</taxon>
        <taxon>Sordariomycetes</taxon>
        <taxon>Hypocreomycetidae</taxon>
        <taxon>Hypocreales</taxon>
        <taxon>Nectriaceae</taxon>
        <taxon>Fusarium</taxon>
        <taxon>Fusarium oxysporum species complex</taxon>
    </lineage>
</organism>
<evidence type="ECO:0000313" key="1">
    <source>
        <dbReference type="EMBL" id="KAF5263312.1"/>
    </source>
</evidence>
<protein>
    <submittedName>
        <fullName evidence="1">Uncharacterized protein</fullName>
    </submittedName>
</protein>
<comment type="caution">
    <text evidence="1">The sequence shown here is derived from an EMBL/GenBank/DDBJ whole genome shotgun (WGS) entry which is preliminary data.</text>
</comment>
<proteinExistence type="predicted"/>
<dbReference type="AlphaFoldDB" id="A0A8H5AF19"/>